<dbReference type="InterPro" id="IPR039357">
    <property type="entry name" value="SRD5A/TECR"/>
</dbReference>
<dbReference type="Proteomes" id="UP000762676">
    <property type="component" value="Unassembled WGS sequence"/>
</dbReference>
<proteinExistence type="inferred from homology"/>
<keyword evidence="5 17" id="KW-0812">Transmembrane</keyword>
<dbReference type="GO" id="GO:0047751">
    <property type="term" value="F:3-oxo-5-alpha-steroid 4-dehydrogenase (NADP+) activity"/>
    <property type="evidence" value="ECO:0007669"/>
    <property type="project" value="UniProtKB-EC"/>
</dbReference>
<keyword evidence="13" id="KW-0443">Lipid metabolism</keyword>
<evidence type="ECO:0000256" key="12">
    <source>
        <dbReference type="ARBA" id="ARBA00023002"/>
    </source>
</evidence>
<evidence type="ECO:0000256" key="11">
    <source>
        <dbReference type="ARBA" id="ARBA00022989"/>
    </source>
</evidence>
<evidence type="ECO:0000256" key="7">
    <source>
        <dbReference type="ARBA" id="ARBA00022824"/>
    </source>
</evidence>
<reference evidence="19 20" key="1">
    <citation type="journal article" date="2021" name="Elife">
        <title>Chloroplast acquisition without the gene transfer in kleptoplastic sea slugs, Plakobranchus ocellatus.</title>
        <authorList>
            <person name="Maeda T."/>
            <person name="Takahashi S."/>
            <person name="Yoshida T."/>
            <person name="Shimamura S."/>
            <person name="Takaki Y."/>
            <person name="Nagai Y."/>
            <person name="Toyoda A."/>
            <person name="Suzuki Y."/>
            <person name="Arimoto A."/>
            <person name="Ishii H."/>
            <person name="Satoh N."/>
            <person name="Nishiyama T."/>
            <person name="Hasebe M."/>
            <person name="Maruyama T."/>
            <person name="Minagawa J."/>
            <person name="Obokata J."/>
            <person name="Shigenobu S."/>
        </authorList>
    </citation>
    <scope>NUCLEOTIDE SEQUENCE [LARGE SCALE GENOMIC DNA]</scope>
</reference>
<feature type="domain" description="3-oxo-5-alpha-steroid 4-dehydrogenase C-terminal" evidence="18">
    <location>
        <begin position="70"/>
        <end position="216"/>
    </location>
</feature>
<feature type="transmembrane region" description="Helical" evidence="17">
    <location>
        <begin position="105"/>
        <end position="123"/>
    </location>
</feature>
<dbReference type="PROSITE" id="PS50244">
    <property type="entry name" value="S5A_REDUCTASE"/>
    <property type="match status" value="1"/>
</dbReference>
<dbReference type="PANTHER" id="PTHR10556:SF57">
    <property type="entry name" value="3-OXO-5-ALPHA-STEROID 4-DEHYDROGENASE 1"/>
    <property type="match status" value="1"/>
</dbReference>
<evidence type="ECO:0000256" key="6">
    <source>
        <dbReference type="ARBA" id="ARBA00022782"/>
    </source>
</evidence>
<evidence type="ECO:0000313" key="20">
    <source>
        <dbReference type="Proteomes" id="UP000762676"/>
    </source>
</evidence>
<keyword evidence="12" id="KW-0560">Oxidoreductase</keyword>
<evidence type="ECO:0000256" key="13">
    <source>
        <dbReference type="ARBA" id="ARBA00023098"/>
    </source>
</evidence>
<evidence type="ECO:0000256" key="5">
    <source>
        <dbReference type="ARBA" id="ARBA00022692"/>
    </source>
</evidence>
<keyword evidence="11 17" id="KW-1133">Transmembrane helix</keyword>
<keyword evidence="9" id="KW-0521">NADP</keyword>
<dbReference type="InterPro" id="IPR001104">
    <property type="entry name" value="3-oxo-5_a-steroid_4-DH_C"/>
</dbReference>
<dbReference type="Pfam" id="PF02544">
    <property type="entry name" value="Steroid_dh"/>
    <property type="match status" value="1"/>
</dbReference>
<dbReference type="GO" id="GO:0005789">
    <property type="term" value="C:endoplasmic reticulum membrane"/>
    <property type="evidence" value="ECO:0007669"/>
    <property type="project" value="UniProtKB-SubCell"/>
</dbReference>
<evidence type="ECO:0000256" key="9">
    <source>
        <dbReference type="ARBA" id="ARBA00022857"/>
    </source>
</evidence>
<evidence type="ECO:0000259" key="18">
    <source>
        <dbReference type="Pfam" id="PF02544"/>
    </source>
</evidence>
<dbReference type="GO" id="GO:0007548">
    <property type="term" value="P:sex differentiation"/>
    <property type="evidence" value="ECO:0007669"/>
    <property type="project" value="UniProtKB-KW"/>
</dbReference>
<evidence type="ECO:0000256" key="1">
    <source>
        <dbReference type="ARBA" id="ARBA00004154"/>
    </source>
</evidence>
<evidence type="ECO:0000256" key="15">
    <source>
        <dbReference type="ARBA" id="ARBA00048292"/>
    </source>
</evidence>
<evidence type="ECO:0000256" key="2">
    <source>
        <dbReference type="ARBA" id="ARBA00004477"/>
    </source>
</evidence>
<accession>A0AAV4EKL2</accession>
<comment type="similarity">
    <text evidence="3">Belongs to the steroid 5-alpha reductase family.</text>
</comment>
<keyword evidence="7" id="KW-0256">Endoplasmic reticulum</keyword>
<comment type="caution">
    <text evidence="19">The sequence shown here is derived from an EMBL/GenBank/DDBJ whole genome shotgun (WGS) entry which is preliminary data.</text>
</comment>
<evidence type="ECO:0000313" key="19">
    <source>
        <dbReference type="EMBL" id="GFR60816.1"/>
    </source>
</evidence>
<dbReference type="EMBL" id="BMAT01000154">
    <property type="protein sequence ID" value="GFR60816.1"/>
    <property type="molecule type" value="Genomic_DNA"/>
</dbReference>
<evidence type="ECO:0000256" key="4">
    <source>
        <dbReference type="ARBA" id="ARBA00012049"/>
    </source>
</evidence>
<name>A0AAV4EKL2_9GAST</name>
<dbReference type="GO" id="GO:0006702">
    <property type="term" value="P:androgen biosynthetic process"/>
    <property type="evidence" value="ECO:0007669"/>
    <property type="project" value="UniProtKB-ARBA"/>
</dbReference>
<evidence type="ECO:0000256" key="16">
    <source>
        <dbReference type="ARBA" id="ARBA00049397"/>
    </source>
</evidence>
<sequence length="216" mass="24322">MTFPVFHHRCVYFGGHSGSDRACGGERRLKSHYDYGNALGDSIKTGPEQIVRTGPGLTFVFPLLIRGGKPTPLFPFVLAFIFCCLNGYLQSGYLLKYTDFSSASTARIVTGLTTFFVGMLINVHSDHVLRNLRKPGETTYKIPHGGMFKYVSGANFFGEIVEWTGFAILNWSVPTVAFALFTMTNIGPRAVHHHRWYKEKFDDYPKNRKALIPFIL</sequence>
<comment type="catalytic activity">
    <reaction evidence="16">
        <text>17beta-hydroxy-5alpha-androstan-3-one + NADP(+) = testosterone + NADPH + H(+)</text>
        <dbReference type="Rhea" id="RHEA:50820"/>
        <dbReference type="ChEBI" id="CHEBI:15378"/>
        <dbReference type="ChEBI" id="CHEBI:16330"/>
        <dbReference type="ChEBI" id="CHEBI:17347"/>
        <dbReference type="ChEBI" id="CHEBI:57783"/>
        <dbReference type="ChEBI" id="CHEBI:58349"/>
        <dbReference type="EC" id="1.3.1.22"/>
    </reaction>
    <physiologicalReaction direction="right-to-left" evidence="16">
        <dbReference type="Rhea" id="RHEA:50822"/>
    </physiologicalReaction>
</comment>
<keyword evidence="6" id="KW-0221">Differentiation</keyword>
<dbReference type="FunFam" id="1.20.120.1630:FF:000002">
    <property type="entry name" value="Steroid 5 alpha-reductase 1"/>
    <property type="match status" value="1"/>
</dbReference>
<evidence type="ECO:0000256" key="17">
    <source>
        <dbReference type="SAM" id="Phobius"/>
    </source>
</evidence>
<evidence type="ECO:0000256" key="3">
    <source>
        <dbReference type="ARBA" id="ARBA00007742"/>
    </source>
</evidence>
<dbReference type="Gene3D" id="1.20.120.1630">
    <property type="match status" value="1"/>
</dbReference>
<evidence type="ECO:0000256" key="10">
    <source>
        <dbReference type="ARBA" id="ARBA00022928"/>
    </source>
</evidence>
<comment type="catalytic activity">
    <reaction evidence="15">
        <text>5alpha-pregnane-3,20-dione + NADP(+) = progesterone + NADPH + H(+)</text>
        <dbReference type="Rhea" id="RHEA:21952"/>
        <dbReference type="ChEBI" id="CHEBI:15378"/>
        <dbReference type="ChEBI" id="CHEBI:17026"/>
        <dbReference type="ChEBI" id="CHEBI:28952"/>
        <dbReference type="ChEBI" id="CHEBI:57783"/>
        <dbReference type="ChEBI" id="CHEBI:58349"/>
        <dbReference type="EC" id="1.3.1.22"/>
    </reaction>
    <physiologicalReaction direction="right-to-left" evidence="15">
        <dbReference type="Rhea" id="RHEA:21954"/>
    </physiologicalReaction>
</comment>
<dbReference type="GO" id="GO:0030154">
    <property type="term" value="P:cell differentiation"/>
    <property type="evidence" value="ECO:0007669"/>
    <property type="project" value="UniProtKB-KW"/>
</dbReference>
<evidence type="ECO:0000256" key="8">
    <source>
        <dbReference type="ARBA" id="ARBA00022848"/>
    </source>
</evidence>
<feature type="transmembrane region" description="Helical" evidence="17">
    <location>
        <begin position="73"/>
        <end position="93"/>
    </location>
</feature>
<dbReference type="AlphaFoldDB" id="A0AAV4EKL2"/>
<dbReference type="EC" id="1.3.1.22" evidence="4"/>
<keyword evidence="8" id="KW-0492">Microsome</keyword>
<evidence type="ECO:0000256" key="14">
    <source>
        <dbReference type="ARBA" id="ARBA00023136"/>
    </source>
</evidence>
<keyword evidence="20" id="KW-1185">Reference proteome</keyword>
<keyword evidence="10" id="KW-0726">Sexual differentiation</keyword>
<dbReference type="PANTHER" id="PTHR10556">
    <property type="entry name" value="3-OXO-5-ALPHA-STEROID 4-DEHYDROGENASE"/>
    <property type="match status" value="1"/>
</dbReference>
<keyword evidence="14 17" id="KW-0472">Membrane</keyword>
<protein>
    <recommendedName>
        <fullName evidence="4">3-oxo-5alpha-steroid 4-dehydrogenase (NADP(+))</fullName>
        <ecNumber evidence="4">1.3.1.22</ecNumber>
    </recommendedName>
</protein>
<organism evidence="19 20">
    <name type="scientific">Elysia marginata</name>
    <dbReference type="NCBI Taxonomy" id="1093978"/>
    <lineage>
        <taxon>Eukaryota</taxon>
        <taxon>Metazoa</taxon>
        <taxon>Spiralia</taxon>
        <taxon>Lophotrochozoa</taxon>
        <taxon>Mollusca</taxon>
        <taxon>Gastropoda</taxon>
        <taxon>Heterobranchia</taxon>
        <taxon>Euthyneura</taxon>
        <taxon>Panpulmonata</taxon>
        <taxon>Sacoglossa</taxon>
        <taxon>Placobranchoidea</taxon>
        <taxon>Plakobranchidae</taxon>
        <taxon>Elysia</taxon>
    </lineage>
</organism>
<comment type="subcellular location">
    <subcellularLocation>
        <location evidence="2">Endoplasmic reticulum membrane</location>
        <topology evidence="2">Multi-pass membrane protein</topology>
    </subcellularLocation>
    <subcellularLocation>
        <location evidence="1">Microsome membrane</location>
        <topology evidence="1">Multi-pass membrane protein</topology>
    </subcellularLocation>
</comment>
<gene>
    <name evidence="19" type="ORF">ElyMa_000089100</name>
</gene>